<sequence length="290" mass="31499">MSPSLARRVLVHASWLVRDRLPDRPVTRVVQGVELRLPWSHRLPDYALLHPTYGQNVVALARELVGEEPLRVIDVGANVGDTALQVLAAVDARVLCVEGDPHWLAWLRGNVDGDDRVEVHAGLLALDGSAASPVRSTAGTTRFQASAQATGEAPVTPARLLAEHPDFATARLVKSDTDGYDVRLVPALAEVLTSRPVLFFEYYPELTRLAGLDPVAVWPELESLGWTHAGVWDNNGLPLGRVAVAELAVRAELLEEGRPRWPYWDVALVHADDAEGADALSTLLPVGWLG</sequence>
<name>A0A2T8FFJ5_9ACTN</name>
<evidence type="ECO:0000313" key="2">
    <source>
        <dbReference type="Proteomes" id="UP000246018"/>
    </source>
</evidence>
<dbReference type="NCBIfam" id="TIGR01444">
    <property type="entry name" value="fkbM_fam"/>
    <property type="match status" value="1"/>
</dbReference>
<dbReference type="EMBL" id="QDGZ01000001">
    <property type="protein sequence ID" value="PVG84465.1"/>
    <property type="molecule type" value="Genomic_DNA"/>
</dbReference>
<dbReference type="Proteomes" id="UP000246018">
    <property type="component" value="Unassembled WGS sequence"/>
</dbReference>
<organism evidence="1 2">
    <name type="scientific">Nocardioides gansuensis</name>
    <dbReference type="NCBI Taxonomy" id="2138300"/>
    <lineage>
        <taxon>Bacteria</taxon>
        <taxon>Bacillati</taxon>
        <taxon>Actinomycetota</taxon>
        <taxon>Actinomycetes</taxon>
        <taxon>Propionibacteriales</taxon>
        <taxon>Nocardioidaceae</taxon>
        <taxon>Nocardioides</taxon>
    </lineage>
</organism>
<dbReference type="RefSeq" id="WP_116570597.1">
    <property type="nucleotide sequence ID" value="NZ_QDGZ01000001.1"/>
</dbReference>
<dbReference type="InterPro" id="IPR006342">
    <property type="entry name" value="FkbM_mtfrase"/>
</dbReference>
<dbReference type="SUPFAM" id="SSF53335">
    <property type="entry name" value="S-adenosyl-L-methionine-dependent methyltransferases"/>
    <property type="match status" value="1"/>
</dbReference>
<dbReference type="OrthoDB" id="7818572at2"/>
<reference evidence="1 2" key="1">
    <citation type="submission" date="2018-04" db="EMBL/GenBank/DDBJ databases">
        <title>Genome of Nocardioides gansuensis WSJ-1.</title>
        <authorList>
            <person name="Wu S."/>
            <person name="Wang G."/>
        </authorList>
    </citation>
    <scope>NUCLEOTIDE SEQUENCE [LARGE SCALE GENOMIC DNA]</scope>
    <source>
        <strain evidence="1 2">WSJ-1</strain>
    </source>
</reference>
<evidence type="ECO:0000313" key="1">
    <source>
        <dbReference type="EMBL" id="PVG84465.1"/>
    </source>
</evidence>
<keyword evidence="2" id="KW-1185">Reference proteome</keyword>
<evidence type="ECO:0008006" key="3">
    <source>
        <dbReference type="Google" id="ProtNLM"/>
    </source>
</evidence>
<comment type="caution">
    <text evidence="1">The sequence shown here is derived from an EMBL/GenBank/DDBJ whole genome shotgun (WGS) entry which is preliminary data.</text>
</comment>
<dbReference type="InterPro" id="IPR029063">
    <property type="entry name" value="SAM-dependent_MTases_sf"/>
</dbReference>
<protein>
    <recommendedName>
        <fullName evidence="3">FkbM family methyltransferase</fullName>
    </recommendedName>
</protein>
<accession>A0A2T8FFJ5</accession>
<dbReference type="AlphaFoldDB" id="A0A2T8FFJ5"/>
<gene>
    <name evidence="1" type="ORF">DDE18_02315</name>
</gene>
<dbReference type="Gene3D" id="3.40.50.150">
    <property type="entry name" value="Vaccinia Virus protein VP39"/>
    <property type="match status" value="1"/>
</dbReference>
<proteinExistence type="predicted"/>